<feature type="signal peptide" evidence="1">
    <location>
        <begin position="1"/>
        <end position="20"/>
    </location>
</feature>
<dbReference type="Proteomes" id="UP001209922">
    <property type="component" value="Unassembled WGS sequence"/>
</dbReference>
<evidence type="ECO:0000313" key="2">
    <source>
        <dbReference type="EMBL" id="MCW4472889.1"/>
    </source>
</evidence>
<evidence type="ECO:0000256" key="1">
    <source>
        <dbReference type="SAM" id="SignalP"/>
    </source>
</evidence>
<organism evidence="2 3">
    <name type="scientific">Xanthomonas chitinilytica</name>
    <dbReference type="NCBI Taxonomy" id="2989819"/>
    <lineage>
        <taxon>Bacteria</taxon>
        <taxon>Pseudomonadati</taxon>
        <taxon>Pseudomonadota</taxon>
        <taxon>Gammaproteobacteria</taxon>
        <taxon>Lysobacterales</taxon>
        <taxon>Lysobacteraceae</taxon>
        <taxon>Xanthomonas</taxon>
    </lineage>
</organism>
<keyword evidence="3" id="KW-1185">Reference proteome</keyword>
<sequence length="154" mass="16610">MPMRHLLPLLLCLFAPPLAAQQATHACANVAEPAGRLACYDKAFPPPPAVNAAVAEKAQADFGLNKPRETLLNPGQTPAQADPERIESRVIRVDHGRGGQRSFMLENGQVWQQTESRSSGHVQAGDTVQVRKGLIGGYMLVTPAGVRLSVRRAR</sequence>
<gene>
    <name evidence="2" type="ORF">OK345_10260</name>
</gene>
<reference evidence="2 3" key="1">
    <citation type="submission" date="2022-10" db="EMBL/GenBank/DDBJ databases">
        <title>Xanthomonas sp. H13-6.</title>
        <authorList>
            <person name="Liu X."/>
            <person name="Deng Z."/>
            <person name="Jiang Y."/>
            <person name="Yu T."/>
            <person name="Ai J."/>
        </authorList>
    </citation>
    <scope>NUCLEOTIDE SEQUENCE [LARGE SCALE GENOMIC DNA]</scope>
    <source>
        <strain evidence="2 3">H13-6</strain>
    </source>
</reference>
<feature type="chain" id="PRO_5045527423" evidence="1">
    <location>
        <begin position="21"/>
        <end position="154"/>
    </location>
</feature>
<name>A0ABT3JWL8_9XANT</name>
<protein>
    <submittedName>
        <fullName evidence="2">Type VI secretion protein</fullName>
    </submittedName>
</protein>
<dbReference type="RefSeq" id="WP_265127875.1">
    <property type="nucleotide sequence ID" value="NZ_JAPCHY010000008.1"/>
</dbReference>
<accession>A0ABT3JWL8</accession>
<proteinExistence type="predicted"/>
<dbReference type="EMBL" id="JAPCHY010000008">
    <property type="protein sequence ID" value="MCW4472889.1"/>
    <property type="molecule type" value="Genomic_DNA"/>
</dbReference>
<keyword evidence="1" id="KW-0732">Signal</keyword>
<comment type="caution">
    <text evidence="2">The sequence shown here is derived from an EMBL/GenBank/DDBJ whole genome shotgun (WGS) entry which is preliminary data.</text>
</comment>
<evidence type="ECO:0000313" key="3">
    <source>
        <dbReference type="Proteomes" id="UP001209922"/>
    </source>
</evidence>